<protein>
    <submittedName>
        <fullName evidence="2">Uncharacterized protein</fullName>
    </submittedName>
</protein>
<accession>A0A6M3KD74</accession>
<dbReference type="EMBL" id="MT142396">
    <property type="protein sequence ID" value="QJA79846.1"/>
    <property type="molecule type" value="Genomic_DNA"/>
</dbReference>
<evidence type="ECO:0000313" key="2">
    <source>
        <dbReference type="EMBL" id="QJA79846.1"/>
    </source>
</evidence>
<gene>
    <name evidence="2" type="ORF">MM415A00827_0039</name>
    <name evidence="1" type="ORF">MM415B00742_0017</name>
</gene>
<dbReference type="EMBL" id="MT141478">
    <property type="protein sequence ID" value="QJA62677.1"/>
    <property type="molecule type" value="Genomic_DNA"/>
</dbReference>
<reference evidence="2" key="1">
    <citation type="submission" date="2020-03" db="EMBL/GenBank/DDBJ databases">
        <title>The deep terrestrial virosphere.</title>
        <authorList>
            <person name="Holmfeldt K."/>
            <person name="Nilsson E."/>
            <person name="Simone D."/>
            <person name="Lopez-Fernandez M."/>
            <person name="Wu X."/>
            <person name="de Brujin I."/>
            <person name="Lundin D."/>
            <person name="Andersson A."/>
            <person name="Bertilsson S."/>
            <person name="Dopson M."/>
        </authorList>
    </citation>
    <scope>NUCLEOTIDE SEQUENCE</scope>
    <source>
        <strain evidence="2">MM415A00827</strain>
        <strain evidence="1">MM415B00742</strain>
    </source>
</reference>
<organism evidence="2">
    <name type="scientific">viral metagenome</name>
    <dbReference type="NCBI Taxonomy" id="1070528"/>
    <lineage>
        <taxon>unclassified sequences</taxon>
        <taxon>metagenomes</taxon>
        <taxon>organismal metagenomes</taxon>
    </lineage>
</organism>
<dbReference type="AlphaFoldDB" id="A0A6M3KD74"/>
<proteinExistence type="predicted"/>
<evidence type="ECO:0000313" key="1">
    <source>
        <dbReference type="EMBL" id="QJA62677.1"/>
    </source>
</evidence>
<sequence>MQTYYVTVCREYGTVQEEAVLKSDHLAALEAEMKEKDKWYAEQWKCQEADRDKKDVEMGKQIATLKANAEFLSSELERLRSRIVLTPAESHLTMPAALKKGEEG</sequence>
<name>A0A6M3KD74_9ZZZZ</name>